<keyword evidence="4" id="KW-1185">Reference proteome</keyword>
<sequence>MRAVARLACASGTWSREAARRRGLRCYKWSLSNPRENPARCGASRRKDRAPMLRAQLLCIRSILLILAFCQPRFLLCDAVFETSQGHKDLVAHRSRMSTQLSPPRLIGFGTSFMLVFFVVVDIVSVF</sequence>
<evidence type="ECO:0000313" key="2">
    <source>
        <dbReference type="EMBL" id="PNR47103.1"/>
    </source>
</evidence>
<reference evidence="2 4" key="1">
    <citation type="journal article" date="2008" name="Science">
        <title>The Physcomitrella genome reveals evolutionary insights into the conquest of land by plants.</title>
        <authorList>
            <person name="Rensing S."/>
            <person name="Lang D."/>
            <person name="Zimmer A."/>
            <person name="Terry A."/>
            <person name="Salamov A."/>
            <person name="Shapiro H."/>
            <person name="Nishiyama T."/>
            <person name="Perroud P.-F."/>
            <person name="Lindquist E."/>
            <person name="Kamisugi Y."/>
            <person name="Tanahashi T."/>
            <person name="Sakakibara K."/>
            <person name="Fujita T."/>
            <person name="Oishi K."/>
            <person name="Shin-I T."/>
            <person name="Kuroki Y."/>
            <person name="Toyoda A."/>
            <person name="Suzuki Y."/>
            <person name="Hashimoto A."/>
            <person name="Yamaguchi K."/>
            <person name="Sugano A."/>
            <person name="Kohara Y."/>
            <person name="Fujiyama A."/>
            <person name="Anterola A."/>
            <person name="Aoki S."/>
            <person name="Ashton N."/>
            <person name="Barbazuk W.B."/>
            <person name="Barker E."/>
            <person name="Bennetzen J."/>
            <person name="Bezanilla M."/>
            <person name="Blankenship R."/>
            <person name="Cho S.H."/>
            <person name="Dutcher S."/>
            <person name="Estelle M."/>
            <person name="Fawcett J.A."/>
            <person name="Gundlach H."/>
            <person name="Hanada K."/>
            <person name="Heyl A."/>
            <person name="Hicks K.A."/>
            <person name="Hugh J."/>
            <person name="Lohr M."/>
            <person name="Mayer K."/>
            <person name="Melkozernov A."/>
            <person name="Murata T."/>
            <person name="Nelson D."/>
            <person name="Pils B."/>
            <person name="Prigge M."/>
            <person name="Reiss B."/>
            <person name="Renner T."/>
            <person name="Rombauts S."/>
            <person name="Rushton P."/>
            <person name="Sanderfoot A."/>
            <person name="Schween G."/>
            <person name="Shiu S.-H."/>
            <person name="Stueber K."/>
            <person name="Theodoulou F.L."/>
            <person name="Tu H."/>
            <person name="Van de Peer Y."/>
            <person name="Verrier P.J."/>
            <person name="Waters E."/>
            <person name="Wood A."/>
            <person name="Yang L."/>
            <person name="Cove D."/>
            <person name="Cuming A."/>
            <person name="Hasebe M."/>
            <person name="Lucas S."/>
            <person name="Mishler D.B."/>
            <person name="Reski R."/>
            <person name="Grigoriev I."/>
            <person name="Quatrano R.S."/>
            <person name="Boore J.L."/>
        </authorList>
    </citation>
    <scope>NUCLEOTIDE SEQUENCE [LARGE SCALE GENOMIC DNA]</scope>
    <source>
        <strain evidence="3 4">cv. Gransden 2004</strain>
    </source>
</reference>
<evidence type="ECO:0000313" key="4">
    <source>
        <dbReference type="Proteomes" id="UP000006727"/>
    </source>
</evidence>
<evidence type="ECO:0000313" key="3">
    <source>
        <dbReference type="EnsemblPlants" id="PAC:32902576.CDS.1"/>
    </source>
</evidence>
<accession>A0A2K1K000</accession>
<keyword evidence="1" id="KW-0812">Transmembrane</keyword>
<feature type="transmembrane region" description="Helical" evidence="1">
    <location>
        <begin position="106"/>
        <end position="126"/>
    </location>
</feature>
<keyword evidence="1" id="KW-1133">Transmembrane helix</keyword>
<keyword evidence="1" id="KW-0472">Membrane</keyword>
<reference evidence="2 4" key="2">
    <citation type="journal article" date="2018" name="Plant J.">
        <title>The Physcomitrella patens chromosome-scale assembly reveals moss genome structure and evolution.</title>
        <authorList>
            <person name="Lang D."/>
            <person name="Ullrich K.K."/>
            <person name="Murat F."/>
            <person name="Fuchs J."/>
            <person name="Jenkins J."/>
            <person name="Haas F.B."/>
            <person name="Piednoel M."/>
            <person name="Gundlach H."/>
            <person name="Van Bel M."/>
            <person name="Meyberg R."/>
            <person name="Vives C."/>
            <person name="Morata J."/>
            <person name="Symeonidi A."/>
            <person name="Hiss M."/>
            <person name="Muchero W."/>
            <person name="Kamisugi Y."/>
            <person name="Saleh O."/>
            <person name="Blanc G."/>
            <person name="Decker E.L."/>
            <person name="van Gessel N."/>
            <person name="Grimwood J."/>
            <person name="Hayes R.D."/>
            <person name="Graham S.W."/>
            <person name="Gunter L.E."/>
            <person name="McDaniel S.F."/>
            <person name="Hoernstein S.N.W."/>
            <person name="Larsson A."/>
            <person name="Li F.W."/>
            <person name="Perroud P.F."/>
            <person name="Phillips J."/>
            <person name="Ranjan P."/>
            <person name="Rokshar D.S."/>
            <person name="Rothfels C.J."/>
            <person name="Schneider L."/>
            <person name="Shu S."/>
            <person name="Stevenson D.W."/>
            <person name="Thummler F."/>
            <person name="Tillich M."/>
            <person name="Villarreal Aguilar J.C."/>
            <person name="Widiez T."/>
            <person name="Wong G.K."/>
            <person name="Wymore A."/>
            <person name="Zhang Y."/>
            <person name="Zimmer A.D."/>
            <person name="Quatrano R.S."/>
            <person name="Mayer K.F.X."/>
            <person name="Goodstein D."/>
            <person name="Casacuberta J.M."/>
            <person name="Vandepoele K."/>
            <person name="Reski R."/>
            <person name="Cuming A.C."/>
            <person name="Tuskan G.A."/>
            <person name="Maumus F."/>
            <person name="Salse J."/>
            <person name="Schmutz J."/>
            <person name="Rensing S.A."/>
        </authorList>
    </citation>
    <scope>NUCLEOTIDE SEQUENCE [LARGE SCALE GENOMIC DNA]</scope>
    <source>
        <strain evidence="3 4">cv. Gransden 2004</strain>
    </source>
</reference>
<dbReference type="EnsemblPlants" id="Pp3c10_21619V3.1">
    <property type="protein sequence ID" value="PAC:32902576.CDS.1"/>
    <property type="gene ID" value="Pp3c10_21619"/>
</dbReference>
<name>A0A2K1K000_PHYPA</name>
<proteinExistence type="predicted"/>
<protein>
    <submittedName>
        <fullName evidence="2 3">Uncharacterized protein</fullName>
    </submittedName>
</protein>
<dbReference type="EMBL" id="ABEU02000010">
    <property type="protein sequence ID" value="PNR47103.1"/>
    <property type="molecule type" value="Genomic_DNA"/>
</dbReference>
<dbReference type="Proteomes" id="UP000006727">
    <property type="component" value="Chromosome 10"/>
</dbReference>
<gene>
    <name evidence="2" type="ORF">PHYPA_014223</name>
</gene>
<dbReference type="InParanoid" id="A0A2K1K000"/>
<evidence type="ECO:0000256" key="1">
    <source>
        <dbReference type="SAM" id="Phobius"/>
    </source>
</evidence>
<reference evidence="3" key="3">
    <citation type="submission" date="2020-12" db="UniProtKB">
        <authorList>
            <consortium name="EnsemblPlants"/>
        </authorList>
    </citation>
    <scope>IDENTIFICATION</scope>
</reference>
<dbReference type="AlphaFoldDB" id="A0A2K1K000"/>
<dbReference type="Gramene" id="Pp3c10_21619V3.1">
    <property type="protein sequence ID" value="PAC:32902576.CDS.1"/>
    <property type="gene ID" value="Pp3c10_21619"/>
</dbReference>
<organism evidence="2">
    <name type="scientific">Physcomitrium patens</name>
    <name type="common">Spreading-leaved earth moss</name>
    <name type="synonym">Physcomitrella patens</name>
    <dbReference type="NCBI Taxonomy" id="3218"/>
    <lineage>
        <taxon>Eukaryota</taxon>
        <taxon>Viridiplantae</taxon>
        <taxon>Streptophyta</taxon>
        <taxon>Embryophyta</taxon>
        <taxon>Bryophyta</taxon>
        <taxon>Bryophytina</taxon>
        <taxon>Bryopsida</taxon>
        <taxon>Funariidae</taxon>
        <taxon>Funariales</taxon>
        <taxon>Funariaceae</taxon>
        <taxon>Physcomitrium</taxon>
    </lineage>
</organism>